<dbReference type="OrthoDB" id="10265007at2759"/>
<dbReference type="AlphaFoldDB" id="A0A8S1GMW7"/>
<dbReference type="EMBL" id="CAJGYM010000001">
    <property type="protein sequence ID" value="CAD6184835.1"/>
    <property type="molecule type" value="Genomic_DNA"/>
</dbReference>
<dbReference type="GO" id="GO:0005737">
    <property type="term" value="C:cytoplasm"/>
    <property type="evidence" value="ECO:0007669"/>
    <property type="project" value="UniProtKB-SubCell"/>
</dbReference>
<dbReference type="SUPFAM" id="SSF47473">
    <property type="entry name" value="EF-hand"/>
    <property type="match status" value="1"/>
</dbReference>
<accession>A0A8S1GMW7</accession>
<evidence type="ECO:0000256" key="1">
    <source>
        <dbReference type="ARBA" id="ARBA00004496"/>
    </source>
</evidence>
<dbReference type="PANTHER" id="PTHR12085">
    <property type="entry name" value="SERINE/THREONINE-PROTEIN PHOSPHATASE 2A REGULATORY SUBUNIT B'' SUBUNIT GAMMA"/>
    <property type="match status" value="1"/>
</dbReference>
<gene>
    <name evidence="5" type="ORF">CAUJ_LOCUS754</name>
</gene>
<organism evidence="5 6">
    <name type="scientific">Caenorhabditis auriculariae</name>
    <dbReference type="NCBI Taxonomy" id="2777116"/>
    <lineage>
        <taxon>Eukaryota</taxon>
        <taxon>Metazoa</taxon>
        <taxon>Ecdysozoa</taxon>
        <taxon>Nematoda</taxon>
        <taxon>Chromadorea</taxon>
        <taxon>Rhabditida</taxon>
        <taxon>Rhabditina</taxon>
        <taxon>Rhabditomorpha</taxon>
        <taxon>Rhabditoidea</taxon>
        <taxon>Rhabditidae</taxon>
        <taxon>Peloderinae</taxon>
        <taxon>Caenorhabditis</taxon>
    </lineage>
</organism>
<keyword evidence="2" id="KW-0963">Cytoplasm</keyword>
<evidence type="ECO:0000313" key="6">
    <source>
        <dbReference type="Proteomes" id="UP000835052"/>
    </source>
</evidence>
<evidence type="ECO:0000259" key="4">
    <source>
        <dbReference type="PROSITE" id="PS50222"/>
    </source>
</evidence>
<dbReference type="InterPro" id="IPR039865">
    <property type="entry name" value="PPP2R3C"/>
</dbReference>
<protein>
    <recommendedName>
        <fullName evidence="4">EF-hand domain-containing protein</fullName>
    </recommendedName>
</protein>
<sequence>MALKLDHFSLLQDPSGENDPIKKEFARRVHSQFALQQLVGIESLRKECNVMKKLIRDPQNMRLDEDNFREYIPLTTLMKLLEEFQETGELRKLFTARCINNLVRISKSHTSIIVDYIESYLDSSIQTAKIHSQLLQLSPDCKHVLRNGLKSYIIDQLQRIFADINENQEYYSEYVVAVIFFLLEGRRKNKIPINELMASKLLIYFEEFVFVEIGLIKRQPIFEILSLNQYRQALNEFRILDRDNSGMLSYSKLCRFQNDTFNTFFLKRVPEISQSYISTFSQLELDFRGFVDFYTAVKFKHTRAGAKFHFELFDLNNDGIIDADEVKQFCSYVPNFFPPDEASPDFENLTTELLDMIKSDARSITLEEFLASPMRATFSGVISNYTDFRCYETREES</sequence>
<dbReference type="InterPro" id="IPR002048">
    <property type="entry name" value="EF_hand_dom"/>
</dbReference>
<comment type="caution">
    <text evidence="5">The sequence shown here is derived from an EMBL/GenBank/DDBJ whole genome shotgun (WGS) entry which is preliminary data.</text>
</comment>
<dbReference type="Proteomes" id="UP000835052">
    <property type="component" value="Unassembled WGS sequence"/>
</dbReference>
<name>A0A8S1GMW7_9PELO</name>
<proteinExistence type="predicted"/>
<dbReference type="GO" id="GO:0000226">
    <property type="term" value="P:microtubule cytoskeleton organization"/>
    <property type="evidence" value="ECO:0007669"/>
    <property type="project" value="TreeGrafter"/>
</dbReference>
<keyword evidence="6" id="KW-1185">Reference proteome</keyword>
<reference evidence="5" key="1">
    <citation type="submission" date="2020-10" db="EMBL/GenBank/DDBJ databases">
        <authorList>
            <person name="Kikuchi T."/>
        </authorList>
    </citation>
    <scope>NUCLEOTIDE SEQUENCE</scope>
    <source>
        <strain evidence="5">NKZ352</strain>
    </source>
</reference>
<keyword evidence="3" id="KW-0106">Calcium</keyword>
<dbReference type="PANTHER" id="PTHR12085:SF3">
    <property type="entry name" value="SERINE_THREONINE-PROTEIN PHOSPHATASE 2A REGULATORY SUBUNIT B'' SUBUNIT GAMMA"/>
    <property type="match status" value="1"/>
</dbReference>
<feature type="domain" description="EF-hand" evidence="4">
    <location>
        <begin position="301"/>
        <end position="336"/>
    </location>
</feature>
<dbReference type="GO" id="GO:0035303">
    <property type="term" value="P:regulation of dephosphorylation"/>
    <property type="evidence" value="ECO:0007669"/>
    <property type="project" value="InterPro"/>
</dbReference>
<dbReference type="Gene3D" id="1.10.238.10">
    <property type="entry name" value="EF-hand"/>
    <property type="match status" value="1"/>
</dbReference>
<dbReference type="PROSITE" id="PS50222">
    <property type="entry name" value="EF_HAND_2"/>
    <property type="match status" value="1"/>
</dbReference>
<dbReference type="PROSITE" id="PS00018">
    <property type="entry name" value="EF_HAND_1"/>
    <property type="match status" value="1"/>
</dbReference>
<dbReference type="GO" id="GO:0005819">
    <property type="term" value="C:spindle"/>
    <property type="evidence" value="ECO:0007669"/>
    <property type="project" value="TreeGrafter"/>
</dbReference>
<dbReference type="GO" id="GO:0005813">
    <property type="term" value="C:centrosome"/>
    <property type="evidence" value="ECO:0007669"/>
    <property type="project" value="TreeGrafter"/>
</dbReference>
<dbReference type="Pfam" id="PF13202">
    <property type="entry name" value="EF-hand_5"/>
    <property type="match status" value="1"/>
</dbReference>
<dbReference type="GO" id="GO:0030865">
    <property type="term" value="P:cortical cytoskeleton organization"/>
    <property type="evidence" value="ECO:0007669"/>
    <property type="project" value="TreeGrafter"/>
</dbReference>
<dbReference type="InterPro" id="IPR018247">
    <property type="entry name" value="EF_Hand_1_Ca_BS"/>
</dbReference>
<comment type="subcellular location">
    <subcellularLocation>
        <location evidence="1">Cytoplasm</location>
    </subcellularLocation>
</comment>
<dbReference type="InterPro" id="IPR011992">
    <property type="entry name" value="EF-hand-dom_pair"/>
</dbReference>
<evidence type="ECO:0000256" key="3">
    <source>
        <dbReference type="ARBA" id="ARBA00022837"/>
    </source>
</evidence>
<evidence type="ECO:0000256" key="2">
    <source>
        <dbReference type="ARBA" id="ARBA00022490"/>
    </source>
</evidence>
<dbReference type="GO" id="GO:0005509">
    <property type="term" value="F:calcium ion binding"/>
    <property type="evidence" value="ECO:0007669"/>
    <property type="project" value="InterPro"/>
</dbReference>
<evidence type="ECO:0000313" key="5">
    <source>
        <dbReference type="EMBL" id="CAD6184835.1"/>
    </source>
</evidence>